<keyword evidence="4" id="KW-0573">Peptidoglycan synthesis</keyword>
<evidence type="ECO:0000313" key="8">
    <source>
        <dbReference type="EMBL" id="SQF40744.1"/>
    </source>
</evidence>
<dbReference type="PANTHER" id="PTHR36174:SF1">
    <property type="entry name" value="LIPID II:GLYCINE GLYCYLTRANSFERASE"/>
    <property type="match status" value="1"/>
</dbReference>
<dbReference type="PROSITE" id="PS51191">
    <property type="entry name" value="FEMABX"/>
    <property type="match status" value="1"/>
</dbReference>
<dbReference type="STRING" id="1123303.GCA_000372425_00840"/>
<dbReference type="EMBL" id="LS483343">
    <property type="protein sequence ID" value="SQF40744.1"/>
    <property type="molecule type" value="Genomic_DNA"/>
</dbReference>
<evidence type="ECO:0000256" key="1">
    <source>
        <dbReference type="ARBA" id="ARBA00009943"/>
    </source>
</evidence>
<dbReference type="Gene3D" id="3.40.630.30">
    <property type="match status" value="2"/>
</dbReference>
<dbReference type="GO" id="GO:0008360">
    <property type="term" value="P:regulation of cell shape"/>
    <property type="evidence" value="ECO:0007669"/>
    <property type="project" value="UniProtKB-KW"/>
</dbReference>
<keyword evidence="3" id="KW-0133">Cell shape</keyword>
<dbReference type="InterPro" id="IPR003447">
    <property type="entry name" value="FEMABX"/>
</dbReference>
<evidence type="ECO:0000256" key="3">
    <source>
        <dbReference type="ARBA" id="ARBA00022960"/>
    </source>
</evidence>
<protein>
    <submittedName>
        <fullName evidence="8">Peptidoglycan branched peptide synthesis protein MurM</fullName>
        <ecNumber evidence="8">2.3.2.16</ecNumber>
    </submittedName>
</protein>
<proteinExistence type="inferred from homology"/>
<dbReference type="PANTHER" id="PTHR36174">
    <property type="entry name" value="LIPID II:GLYCINE GLYCYLTRANSFERASE"/>
    <property type="match status" value="1"/>
</dbReference>
<dbReference type="OrthoDB" id="2173585at2"/>
<dbReference type="KEGG" id="sfer:NCTC12278_01321"/>
<dbReference type="GO" id="GO:0016755">
    <property type="term" value="F:aminoacyltransferase activity"/>
    <property type="evidence" value="ECO:0007669"/>
    <property type="project" value="InterPro"/>
</dbReference>
<evidence type="ECO:0000256" key="5">
    <source>
        <dbReference type="ARBA" id="ARBA00023315"/>
    </source>
</evidence>
<evidence type="ECO:0000256" key="4">
    <source>
        <dbReference type="ARBA" id="ARBA00022984"/>
    </source>
</evidence>
<keyword evidence="5 8" id="KW-0012">Acyltransferase</keyword>
<dbReference type="GO" id="GO:0071555">
    <property type="term" value="P:cell wall organization"/>
    <property type="evidence" value="ECO:0007669"/>
    <property type="project" value="UniProtKB-KW"/>
</dbReference>
<evidence type="ECO:0000256" key="7">
    <source>
        <dbReference type="SAM" id="Coils"/>
    </source>
</evidence>
<evidence type="ECO:0000313" key="9">
    <source>
        <dbReference type="Proteomes" id="UP000249495"/>
    </source>
</evidence>
<dbReference type="InterPro" id="IPR050644">
    <property type="entry name" value="PG_Glycine_Bridge_Synth"/>
</dbReference>
<dbReference type="Proteomes" id="UP000249495">
    <property type="component" value="Chromosome 1"/>
</dbReference>
<dbReference type="RefSeq" id="WP_018030168.1">
    <property type="nucleotide sequence ID" value="NZ_JBGXSR010000119.1"/>
</dbReference>
<feature type="coiled-coil region" evidence="7">
    <location>
        <begin position="237"/>
        <end position="297"/>
    </location>
</feature>
<name>A0A2X3VHG5_9STRE</name>
<keyword evidence="9" id="KW-1185">Reference proteome</keyword>
<keyword evidence="7" id="KW-0175">Coiled coil</keyword>
<gene>
    <name evidence="8" type="primary">femX</name>
    <name evidence="8" type="ORF">NCTC12278_01321</name>
</gene>
<evidence type="ECO:0000256" key="2">
    <source>
        <dbReference type="ARBA" id="ARBA00022679"/>
    </source>
</evidence>
<dbReference type="InterPro" id="IPR016181">
    <property type="entry name" value="Acyl_CoA_acyltransferase"/>
</dbReference>
<keyword evidence="2 8" id="KW-0808">Transferase</keyword>
<comment type="similarity">
    <text evidence="1">Belongs to the FemABX family.</text>
</comment>
<keyword evidence="6" id="KW-0961">Cell wall biogenesis/degradation</keyword>
<organism evidence="8 9">
    <name type="scientific">Streptococcus ferus</name>
    <dbReference type="NCBI Taxonomy" id="1345"/>
    <lineage>
        <taxon>Bacteria</taxon>
        <taxon>Bacillati</taxon>
        <taxon>Bacillota</taxon>
        <taxon>Bacilli</taxon>
        <taxon>Lactobacillales</taxon>
        <taxon>Streptococcaceae</taxon>
        <taxon>Streptococcus</taxon>
    </lineage>
</organism>
<dbReference type="Pfam" id="PF02388">
    <property type="entry name" value="FemAB"/>
    <property type="match status" value="1"/>
</dbReference>
<reference evidence="8 9" key="1">
    <citation type="submission" date="2018-06" db="EMBL/GenBank/DDBJ databases">
        <authorList>
            <consortium name="Pathogen Informatics"/>
            <person name="Doyle S."/>
        </authorList>
    </citation>
    <scope>NUCLEOTIDE SEQUENCE [LARGE SCALE GENOMIC DNA]</scope>
    <source>
        <strain evidence="8 9">NCTC12278</strain>
    </source>
</reference>
<evidence type="ECO:0000256" key="6">
    <source>
        <dbReference type="ARBA" id="ARBA00023316"/>
    </source>
</evidence>
<sequence length="404" mass="46513">MYSYKIGISKEEHDSFVKKSQQTNLLQSANWAQVKDDWGNERIGFYQDQTLVASASILIRPLPLGMTMFYIPRGPVMDYQNRELLTFVLDSLKTVAKAKRALFIKFDPFILFEHFQIDAEPVSNPDAQEIIDTLKAYGCEWLGRTSDMAENIQPRFQANIYAQDFSEAGLSKKMRQAIRTAKNKGVSVRFGSHELLADFSDLMKKTEDRKAIHLRGIDYYRKLLETYPKHSYITLATLNLKDRLADLDQQLEQKQNLLSSYDDKVKPGKIDNTKNDIGRLTDEINFLKEQLAKGKQTVPLAGTLTLEFGGTSENIYAGMDEEFRRYQAALYTWFETANHAFERGCQWQNLGGIENDLSGGLFNFKSKFKPEIEEFIGEFNLPVSPLYKLSNYAYTLRKKFRSNH</sequence>
<dbReference type="Gene3D" id="1.20.58.90">
    <property type="match status" value="1"/>
</dbReference>
<dbReference type="AlphaFoldDB" id="A0A2X3VHG5"/>
<dbReference type="GO" id="GO:0009252">
    <property type="term" value="P:peptidoglycan biosynthetic process"/>
    <property type="evidence" value="ECO:0007669"/>
    <property type="project" value="UniProtKB-KW"/>
</dbReference>
<dbReference type="EC" id="2.3.2.16" evidence="8"/>
<dbReference type="SUPFAM" id="SSF55729">
    <property type="entry name" value="Acyl-CoA N-acyltransferases (Nat)"/>
    <property type="match status" value="2"/>
</dbReference>
<accession>A0A2X3VHG5</accession>